<name>A0ACC2ISF2_9PLEO</name>
<evidence type="ECO:0000313" key="2">
    <source>
        <dbReference type="Proteomes" id="UP001153331"/>
    </source>
</evidence>
<sequence>MPAILKSSVVTEVPGPMSKAACKKLDQFFDSRAVHFVVDYDKSNANGTESIVDIDGNRFLDVYSQIASIPVGYNNPALIAAAQSPDMVSALVNRPALGNFPSSRWYDILKDGLLKIAPQGLNNVFTAQSGSEANELAYKAAFMLYRRKERNGTDWTAEEVASCINNAKPGSPEIAILSFANSFHGRGFGSLSTTRSKAVHKLDIPSFNWPRAPFPALKYPIQKYVTENTAEEQRCLKEVERLITSWHCPIAGLVTEPIQSEGGDNHASPGFFQGLRDITKKHGIVMIVDEVQTGFGATGKFWSHSHWNLDSPPDIVTFSKKAQTAGYFFGDRMLVPDKAYRQFNTWIGDPARVIMSKAVINEILDNDLVEQCARVGKILYVELEKLAQKYPNLVMNLRGQGQGTYLAFDTKNAASLVYEMKTLGVNVGTCGNQTVRFRPMLIFEEAHVPILIAALDEALARIPLSDFYLMSSSAPKHVVFDVVGTCVSYDAIFEALEKRLGERLRAQCIKPKLLGYTWFEAAEREYTYLSISGRYIRFYDVFKSLFYRMLWMAGIEEPREFASDADLDYILEQFLQLQARPGVAECFALLREAGFTCWAFTAGDVKRVRGYFSRNGIDMPAENFMSCDTLGIGKPAPESYRPLLEHFGTEEAWFAAAHMWDVSAAKSTGFKGAYCTVWEKEPCIDLFGNMDVMEDNFPDMARGIIAASKAAQISERYWQCPIRSPVANPVPSFWTAEPRALDQHRTTETLPTTCDVVIVGAGFAGTATAYHLLKDNPDPPSILLLEARNVCSGASGRNGGHVKPDTYFNVPKYAKMFGLEAAAQLAAFEASNVYAVKEVVEVENIDCDFHLTRAIDVYLDPQHAIQTEAAYRALLGTGAVNLKDVGFVPKKDAERVSGVKGAQCCFSFTAAHLWPAKLVHQLLERLLNMGLNLQANTPIRSVSSKPDVDGRWAVQTDRGTVRAAKVVYATNGYTSQILPEYRDKIVPIRGMCSHITSPQGPDSPHLVNTYGIRFDSRNNDYLIPRADGSIVVGGARQRFWHNKERWYDTVRDDELVTEAVSYFDGYMQRHFRGWENSKAKVTEVWTGIMGYSSDFMPHLGDVPDKPGQFIIAGFSGHGMPEILGSSKAVAALIRNGTPLEQSGVPYMFKTTKERLCAGNSPLEESLQPLWAEGGPLGKAKL</sequence>
<dbReference type="EMBL" id="JAPHNI010000028">
    <property type="protein sequence ID" value="KAJ8118146.1"/>
    <property type="molecule type" value="Genomic_DNA"/>
</dbReference>
<organism evidence="1 2">
    <name type="scientific">Boeremia exigua</name>
    <dbReference type="NCBI Taxonomy" id="749465"/>
    <lineage>
        <taxon>Eukaryota</taxon>
        <taxon>Fungi</taxon>
        <taxon>Dikarya</taxon>
        <taxon>Ascomycota</taxon>
        <taxon>Pezizomycotina</taxon>
        <taxon>Dothideomycetes</taxon>
        <taxon>Pleosporomycetidae</taxon>
        <taxon>Pleosporales</taxon>
        <taxon>Pleosporineae</taxon>
        <taxon>Didymellaceae</taxon>
        <taxon>Boeremia</taxon>
    </lineage>
</organism>
<reference evidence="1" key="1">
    <citation type="submission" date="2022-11" db="EMBL/GenBank/DDBJ databases">
        <title>Genome Sequence of Boeremia exigua.</title>
        <authorList>
            <person name="Buettner E."/>
        </authorList>
    </citation>
    <scope>NUCLEOTIDE SEQUENCE</scope>
    <source>
        <strain evidence="1">CU02</strain>
    </source>
</reference>
<gene>
    <name evidence="1" type="ORF">OPT61_g802</name>
</gene>
<accession>A0ACC2ISF2</accession>
<comment type="caution">
    <text evidence="1">The sequence shown here is derived from an EMBL/GenBank/DDBJ whole genome shotgun (WGS) entry which is preliminary data.</text>
</comment>
<keyword evidence="2" id="KW-1185">Reference proteome</keyword>
<evidence type="ECO:0000313" key="1">
    <source>
        <dbReference type="EMBL" id="KAJ8118146.1"/>
    </source>
</evidence>
<protein>
    <submittedName>
        <fullName evidence="1">Uncharacterized protein</fullName>
    </submittedName>
</protein>
<proteinExistence type="predicted"/>
<dbReference type="Proteomes" id="UP001153331">
    <property type="component" value="Unassembled WGS sequence"/>
</dbReference>